<dbReference type="GO" id="GO:0004853">
    <property type="term" value="F:uroporphyrinogen decarboxylase activity"/>
    <property type="evidence" value="ECO:0007669"/>
    <property type="project" value="InterPro"/>
</dbReference>
<dbReference type="InterPro" id="IPR000257">
    <property type="entry name" value="Uroporphyrinogen_deCOase"/>
</dbReference>
<feature type="domain" description="Uroporphyrinogen decarboxylase (URO-D)" evidence="1">
    <location>
        <begin position="1"/>
        <end position="50"/>
    </location>
</feature>
<dbReference type="Pfam" id="PF01208">
    <property type="entry name" value="URO-D"/>
    <property type="match status" value="1"/>
</dbReference>
<evidence type="ECO:0000313" key="2">
    <source>
        <dbReference type="EMBL" id="GAG87714.1"/>
    </source>
</evidence>
<dbReference type="EMBL" id="BART01015693">
    <property type="protein sequence ID" value="GAG87714.1"/>
    <property type="molecule type" value="Genomic_DNA"/>
</dbReference>
<dbReference type="SUPFAM" id="SSF51726">
    <property type="entry name" value="UROD/MetE-like"/>
    <property type="match status" value="1"/>
</dbReference>
<feature type="non-terminal residue" evidence="2">
    <location>
        <position position="1"/>
    </location>
</feature>
<dbReference type="Gene3D" id="3.20.20.210">
    <property type="match status" value="1"/>
</dbReference>
<evidence type="ECO:0000259" key="1">
    <source>
        <dbReference type="Pfam" id="PF01208"/>
    </source>
</evidence>
<dbReference type="GO" id="GO:0006779">
    <property type="term" value="P:porphyrin-containing compound biosynthetic process"/>
    <property type="evidence" value="ECO:0007669"/>
    <property type="project" value="InterPro"/>
</dbReference>
<sequence>GTPEEVRQEVKERIDLVGKGGGYILTGDHSIEPDVPIDNILAMYDEAKSYSEVQYGGGFGTS</sequence>
<comment type="caution">
    <text evidence="2">The sequence shown here is derived from an EMBL/GenBank/DDBJ whole genome shotgun (WGS) entry which is preliminary data.</text>
</comment>
<dbReference type="AlphaFoldDB" id="X1AX55"/>
<proteinExistence type="predicted"/>
<dbReference type="InterPro" id="IPR038071">
    <property type="entry name" value="UROD/MetE-like_sf"/>
</dbReference>
<reference evidence="2" key="1">
    <citation type="journal article" date="2014" name="Front. Microbiol.">
        <title>High frequency of phylogenetically diverse reductive dehalogenase-homologous genes in deep subseafloor sedimentary metagenomes.</title>
        <authorList>
            <person name="Kawai M."/>
            <person name="Futagami T."/>
            <person name="Toyoda A."/>
            <person name="Takaki Y."/>
            <person name="Nishi S."/>
            <person name="Hori S."/>
            <person name="Arai W."/>
            <person name="Tsubouchi T."/>
            <person name="Morono Y."/>
            <person name="Uchiyama I."/>
            <person name="Ito T."/>
            <person name="Fujiyama A."/>
            <person name="Inagaki F."/>
            <person name="Takami H."/>
        </authorList>
    </citation>
    <scope>NUCLEOTIDE SEQUENCE</scope>
    <source>
        <strain evidence="2">Expedition CK06-06</strain>
    </source>
</reference>
<protein>
    <recommendedName>
        <fullName evidence="1">Uroporphyrinogen decarboxylase (URO-D) domain-containing protein</fullName>
    </recommendedName>
</protein>
<accession>X1AX55</accession>
<organism evidence="2">
    <name type="scientific">marine sediment metagenome</name>
    <dbReference type="NCBI Taxonomy" id="412755"/>
    <lineage>
        <taxon>unclassified sequences</taxon>
        <taxon>metagenomes</taxon>
        <taxon>ecological metagenomes</taxon>
    </lineage>
</organism>
<gene>
    <name evidence="2" type="ORF">S01H4_30410</name>
</gene>
<name>X1AX55_9ZZZZ</name>